<gene>
    <name evidence="4" type="ORF">SAMN02745751_03447</name>
</gene>
<evidence type="ECO:0000313" key="5">
    <source>
        <dbReference type="Proteomes" id="UP000184052"/>
    </source>
</evidence>
<dbReference type="Pfam" id="PF24828">
    <property type="entry name" value="DUF7713"/>
    <property type="match status" value="1"/>
</dbReference>
<dbReference type="Proteomes" id="UP000184052">
    <property type="component" value="Unassembled WGS sequence"/>
</dbReference>
<dbReference type="InterPro" id="IPR056130">
    <property type="entry name" value="DUF7713"/>
</dbReference>
<feature type="domain" description="DUF7686" evidence="2">
    <location>
        <begin position="41"/>
        <end position="107"/>
    </location>
</feature>
<dbReference type="InterPro" id="IPR056103">
    <property type="entry name" value="DUF7686"/>
</dbReference>
<dbReference type="EMBL" id="FQZL01000041">
    <property type="protein sequence ID" value="SHJ81764.1"/>
    <property type="molecule type" value="Genomic_DNA"/>
</dbReference>
<dbReference type="Pfam" id="PF24735">
    <property type="entry name" value="DUF7686"/>
    <property type="match status" value="1"/>
</dbReference>
<name>A0A1M6ME98_9FIRM</name>
<evidence type="ECO:0000313" key="4">
    <source>
        <dbReference type="EMBL" id="SHJ81764.1"/>
    </source>
</evidence>
<sequence length="295" mass="33989">MKCDRCKKNDVRIIMQGIGNYCLDCSNEIMAEELGIDLLKEFNNQLTVIDELGKEHVFEIKNYLMPHLSKWLAVEEGGYVFEVLVGTHDSQQSGLEALKAKIVKALSYKSLRASDNRHFIESNIIVDDQQYGLKSIGTGTIYADAFSGDADDCGIVIDGKYVSFSDFGRMTSAFEGFVLEYQFRDAADEPLGKNMALKKVDVSKEAVIFRFDRYQRWLLIDDELPRENENEYLQVMKECIDDLDLMIMADFRDECRQVAEHMKSKLEKVETESSVLIIRLLDEIDRITWFLFMDE</sequence>
<reference evidence="4 5" key="1">
    <citation type="submission" date="2016-11" db="EMBL/GenBank/DDBJ databases">
        <authorList>
            <person name="Jaros S."/>
            <person name="Januszkiewicz K."/>
            <person name="Wedrychowicz H."/>
        </authorList>
    </citation>
    <scope>NUCLEOTIDE SEQUENCE [LARGE SCALE GENOMIC DNA]</scope>
    <source>
        <strain evidence="4 5">DSM 17477</strain>
    </source>
</reference>
<dbReference type="RefSeq" id="WP_073050798.1">
    <property type="nucleotide sequence ID" value="NZ_FQZL01000041.1"/>
</dbReference>
<dbReference type="InterPro" id="IPR056102">
    <property type="entry name" value="DUF7685"/>
</dbReference>
<dbReference type="AlphaFoldDB" id="A0A1M6ME98"/>
<feature type="domain" description="DUF7685" evidence="1">
    <location>
        <begin position="2"/>
        <end position="37"/>
    </location>
</feature>
<evidence type="ECO:0000259" key="1">
    <source>
        <dbReference type="Pfam" id="PF24734"/>
    </source>
</evidence>
<dbReference type="STRING" id="1121476.SAMN02745751_03447"/>
<keyword evidence="5" id="KW-1185">Reference proteome</keyword>
<feature type="domain" description="DUF7713" evidence="3">
    <location>
        <begin position="123"/>
        <end position="188"/>
    </location>
</feature>
<evidence type="ECO:0000259" key="2">
    <source>
        <dbReference type="Pfam" id="PF24735"/>
    </source>
</evidence>
<dbReference type="OrthoDB" id="7601802at2"/>
<protein>
    <submittedName>
        <fullName evidence="4">Uncharacterized protein</fullName>
    </submittedName>
</protein>
<dbReference type="Pfam" id="PF24734">
    <property type="entry name" value="DUF7685"/>
    <property type="match status" value="1"/>
</dbReference>
<evidence type="ECO:0000259" key="3">
    <source>
        <dbReference type="Pfam" id="PF24828"/>
    </source>
</evidence>
<proteinExistence type="predicted"/>
<organism evidence="4 5">
    <name type="scientific">Dethiosulfatibacter aminovorans DSM 17477</name>
    <dbReference type="NCBI Taxonomy" id="1121476"/>
    <lineage>
        <taxon>Bacteria</taxon>
        <taxon>Bacillati</taxon>
        <taxon>Bacillota</taxon>
        <taxon>Tissierellia</taxon>
        <taxon>Dethiosulfatibacter</taxon>
    </lineage>
</organism>
<accession>A0A1M6ME98</accession>